<protein>
    <submittedName>
        <fullName evidence="2">PrsW family intramembrane metalloprotease</fullName>
    </submittedName>
</protein>
<feature type="transmembrane region" description="Helical" evidence="1">
    <location>
        <begin position="245"/>
        <end position="274"/>
    </location>
</feature>
<proteinExistence type="predicted"/>
<feature type="transmembrane region" description="Helical" evidence="1">
    <location>
        <begin position="94"/>
        <end position="117"/>
    </location>
</feature>
<dbReference type="GO" id="GO:0008237">
    <property type="term" value="F:metallopeptidase activity"/>
    <property type="evidence" value="ECO:0007669"/>
    <property type="project" value="UniProtKB-KW"/>
</dbReference>
<keyword evidence="1" id="KW-1133">Transmembrane helix</keyword>
<reference evidence="2 3" key="1">
    <citation type="submission" date="2018-04" db="EMBL/GenBank/DDBJ databases">
        <title>Halococcoides cellulosivorans gen. nov., sp. nov., an extremely halophilic cellulose-utilizing haloarchaeon from hypersaline lakes.</title>
        <authorList>
            <person name="Sorokin D.Y."/>
            <person name="Toshchakov S.V."/>
            <person name="Samarov N.I."/>
            <person name="Korzhenkov A."/>
            <person name="Kublanov I.V."/>
        </authorList>
    </citation>
    <scope>NUCLEOTIDE SEQUENCE [LARGE SCALE GENOMIC DNA]</scope>
    <source>
        <strain evidence="2 3">HArcel1</strain>
    </source>
</reference>
<keyword evidence="2" id="KW-0645">Protease</keyword>
<dbReference type="Pfam" id="PF13367">
    <property type="entry name" value="PrsW-protease"/>
    <property type="match status" value="1"/>
</dbReference>
<keyword evidence="1" id="KW-0812">Transmembrane</keyword>
<dbReference type="EMBL" id="CP028858">
    <property type="protein sequence ID" value="AWB28676.1"/>
    <property type="molecule type" value="Genomic_DNA"/>
</dbReference>
<gene>
    <name evidence="2" type="ORF">HARCEL1_07860</name>
</gene>
<evidence type="ECO:0000313" key="3">
    <source>
        <dbReference type="Proteomes" id="UP000244727"/>
    </source>
</evidence>
<keyword evidence="2" id="KW-0482">Metalloprotease</keyword>
<feature type="transmembrane region" description="Helical" evidence="1">
    <location>
        <begin position="37"/>
        <end position="58"/>
    </location>
</feature>
<evidence type="ECO:0000256" key="1">
    <source>
        <dbReference type="SAM" id="Phobius"/>
    </source>
</evidence>
<dbReference type="PANTHER" id="PTHR36844">
    <property type="entry name" value="PROTEASE PRSW"/>
    <property type="match status" value="1"/>
</dbReference>
<feature type="transmembrane region" description="Helical" evidence="1">
    <location>
        <begin position="211"/>
        <end position="233"/>
    </location>
</feature>
<keyword evidence="3" id="KW-1185">Reference proteome</keyword>
<accession>A0A2R4X4F2</accession>
<keyword evidence="1" id="KW-0472">Membrane</keyword>
<name>A0A2R4X4F2_9EURY</name>
<dbReference type="GO" id="GO:0006508">
    <property type="term" value="P:proteolysis"/>
    <property type="evidence" value="ECO:0007669"/>
    <property type="project" value="UniProtKB-KW"/>
</dbReference>
<organism evidence="2 3">
    <name type="scientific">Halococcoides cellulosivorans</name>
    <dbReference type="NCBI Taxonomy" id="1679096"/>
    <lineage>
        <taxon>Archaea</taxon>
        <taxon>Methanobacteriati</taxon>
        <taxon>Methanobacteriota</taxon>
        <taxon>Stenosarchaea group</taxon>
        <taxon>Halobacteria</taxon>
        <taxon>Halobacteriales</taxon>
        <taxon>Haloarculaceae</taxon>
        <taxon>Halococcoides</taxon>
    </lineage>
</organism>
<feature type="transmembrane region" description="Helical" evidence="1">
    <location>
        <begin position="129"/>
        <end position="146"/>
    </location>
</feature>
<sequence length="322" mass="33161">MADGRRDLQGIATWEPRSIVDRVIVALYRGGLAAGRAVVVALALAILLGQVFLAGLGGTLAQPVVGVFVALSVVPTLALAWYVHHLDVTTPEPLGLLVATVVLGGLFAGFAGVVNSVVEGLFVAPLPDLLAPIAMGLMFVLVVGPVEEGVKLLAIRVFAYRSDRFDAVVDGAVYGAAAGLGFATIENAIYIAGETGVDSPLALIGSGGSIAFVRALAGPGHVIYAAFAGYYLGLAKFNPDRAGPIVLKGLLIAALIHAGYNVLVSIVPTLYSLVSGTPPLLAYAGFVLVYDGIFVALLYRKLQAYRRAYDEAAGSAVESSAA</sequence>
<evidence type="ECO:0000313" key="2">
    <source>
        <dbReference type="EMBL" id="AWB28676.1"/>
    </source>
</evidence>
<dbReference type="Proteomes" id="UP000244727">
    <property type="component" value="Chromosome"/>
</dbReference>
<feature type="transmembrane region" description="Helical" evidence="1">
    <location>
        <begin position="167"/>
        <end position="191"/>
    </location>
</feature>
<feature type="transmembrane region" description="Helical" evidence="1">
    <location>
        <begin position="280"/>
        <end position="299"/>
    </location>
</feature>
<dbReference type="PANTHER" id="PTHR36844:SF1">
    <property type="entry name" value="PROTEASE PRSW"/>
    <property type="match status" value="1"/>
</dbReference>
<dbReference type="KEGG" id="harc:HARCEL1_07860"/>
<dbReference type="InterPro" id="IPR026898">
    <property type="entry name" value="PrsW"/>
</dbReference>
<dbReference type="AlphaFoldDB" id="A0A2R4X4F2"/>
<feature type="transmembrane region" description="Helical" evidence="1">
    <location>
        <begin position="64"/>
        <end position="82"/>
    </location>
</feature>
<keyword evidence="2" id="KW-0378">Hydrolase</keyword>